<reference evidence="1 2" key="1">
    <citation type="submission" date="2019-10" db="EMBL/GenBank/DDBJ databases">
        <title>Georgenia wutianyii sp. nov. and Georgenia yuyongxinii sp. nov. isolated from plateau pika (Ochotona curzoniae) in the Qinghai-Tibet plateau of China.</title>
        <authorList>
            <person name="Tian Z."/>
        </authorList>
    </citation>
    <scope>NUCLEOTIDE SEQUENCE [LARGE SCALE GENOMIC DNA]</scope>
    <source>
        <strain evidence="1 2">DSM 21501</strain>
    </source>
</reference>
<dbReference type="OrthoDB" id="9794513at2"/>
<keyword evidence="1" id="KW-0808">Transferase</keyword>
<dbReference type="GO" id="GO:0016740">
    <property type="term" value="F:transferase activity"/>
    <property type="evidence" value="ECO:0007669"/>
    <property type="project" value="UniProtKB-KW"/>
</dbReference>
<dbReference type="SUPFAM" id="SSF53756">
    <property type="entry name" value="UDP-Glycosyltransferase/glycogen phosphorylase"/>
    <property type="match status" value="1"/>
</dbReference>
<evidence type="ECO:0000313" key="1">
    <source>
        <dbReference type="EMBL" id="KAE8762247.1"/>
    </source>
</evidence>
<dbReference type="Gene3D" id="3.40.50.2000">
    <property type="entry name" value="Glycogen Phosphorylase B"/>
    <property type="match status" value="1"/>
</dbReference>
<sequence>MRILIWHVHGSWATAFLQGGEDYLLPVVPGRGPDGRGRADTWTWPERAREVTPAQLREEGCDVVVLQRPHEFALLEEWTGLRAGVDVPAVYVEHNAPPEKAAATVHPLAGRGDIPVVHVTAFNALMWDCGAAPTTVIEHGVPDPGYRYTGERERLGVVVNEPVRRWRVAGTDVLLRLAESVPVEVYGMGMAALAERAPALSGFLHDDVPQAAMHDALARHRAYFHPYRWTSLGLSLIEAMLLGLPVLTLATTAAPESVPAAAGVVSSDPEALAGAARRWLADPDEARERGLAARTHAADRFALERFLSDWQRLLKEVV</sequence>
<dbReference type="PANTHER" id="PTHR12526">
    <property type="entry name" value="GLYCOSYLTRANSFERASE"/>
    <property type="match status" value="1"/>
</dbReference>
<dbReference type="Pfam" id="PF13692">
    <property type="entry name" value="Glyco_trans_1_4"/>
    <property type="match status" value="1"/>
</dbReference>
<evidence type="ECO:0000313" key="2">
    <source>
        <dbReference type="Proteomes" id="UP000451860"/>
    </source>
</evidence>
<dbReference type="AlphaFoldDB" id="A0A7J5UIQ2"/>
<comment type="caution">
    <text evidence="1">The sequence shown here is derived from an EMBL/GenBank/DDBJ whole genome shotgun (WGS) entry which is preliminary data.</text>
</comment>
<dbReference type="PANTHER" id="PTHR12526:SF627">
    <property type="entry name" value="D-RHAMNOSYLTRANSFERASE WBPZ"/>
    <property type="match status" value="1"/>
</dbReference>
<dbReference type="CDD" id="cd03801">
    <property type="entry name" value="GT4_PimA-like"/>
    <property type="match status" value="1"/>
</dbReference>
<name>A0A7J5UIQ2_9MICO</name>
<gene>
    <name evidence="1" type="ORF">GB883_20355</name>
</gene>
<dbReference type="RefSeq" id="WP_152202891.1">
    <property type="nucleotide sequence ID" value="NZ_VUKF01000019.1"/>
</dbReference>
<organism evidence="1 2">
    <name type="scientific">Georgenia thermotolerans</name>
    <dbReference type="NCBI Taxonomy" id="527326"/>
    <lineage>
        <taxon>Bacteria</taxon>
        <taxon>Bacillati</taxon>
        <taxon>Actinomycetota</taxon>
        <taxon>Actinomycetes</taxon>
        <taxon>Micrococcales</taxon>
        <taxon>Bogoriellaceae</taxon>
        <taxon>Georgenia</taxon>
    </lineage>
</organism>
<keyword evidence="2" id="KW-1185">Reference proteome</keyword>
<dbReference type="Proteomes" id="UP000451860">
    <property type="component" value="Unassembled WGS sequence"/>
</dbReference>
<accession>A0A7J5UIQ2</accession>
<dbReference type="EMBL" id="WHJE01000213">
    <property type="protein sequence ID" value="KAE8762247.1"/>
    <property type="molecule type" value="Genomic_DNA"/>
</dbReference>
<proteinExistence type="predicted"/>
<protein>
    <submittedName>
        <fullName evidence="1">Glycosyltransferase</fullName>
    </submittedName>
</protein>